<keyword evidence="3" id="KW-1185">Reference proteome</keyword>
<dbReference type="PANTHER" id="PTHR36512:SF3">
    <property type="entry name" value="BLR5678 PROTEIN"/>
    <property type="match status" value="1"/>
</dbReference>
<dbReference type="SUPFAM" id="SSF56266">
    <property type="entry name" value="DmpA/ArgJ-like"/>
    <property type="match status" value="1"/>
</dbReference>
<evidence type="ECO:0000256" key="1">
    <source>
        <dbReference type="ARBA" id="ARBA00007068"/>
    </source>
</evidence>
<dbReference type="InterPro" id="IPR016117">
    <property type="entry name" value="ArgJ-like_dom_sf"/>
</dbReference>
<gene>
    <name evidence="2" type="ORF">GCM10007094_21990</name>
</gene>
<dbReference type="CDD" id="cd02252">
    <property type="entry name" value="nylC_like"/>
    <property type="match status" value="1"/>
</dbReference>
<comment type="caution">
    <text evidence="2">The sequence shown here is derived from an EMBL/GenBank/DDBJ whole genome shotgun (WGS) entry which is preliminary data.</text>
</comment>
<dbReference type="InterPro" id="IPR005321">
    <property type="entry name" value="Peptidase_S58_DmpA"/>
</dbReference>
<accession>A0ABQ3ED86</accession>
<comment type="similarity">
    <text evidence="1">Belongs to the peptidase S58 family.</text>
</comment>
<dbReference type="PANTHER" id="PTHR36512">
    <property type="entry name" value="D-AMINOPEPTIDASE"/>
    <property type="match status" value="1"/>
</dbReference>
<sequence>MTSAQRNLITDVPGLKVGNAHCEKTKSGVTVLIPDEQAVASAAIMGGAPGTRDLALLEPEQTVNAIDALVLSGGSAYGLDAGSGVQVRLAELGKGFRIGSAIIPITPTAILFDLRNGGDKSWGRNPIYREMGIEAVDNAAEEFELGTAGAGFGATTADVKGGLGSASFTLPNGGTVGALIAVNALGRPTIGDTPYFWAAPQEQNAEFGGLGWPAEMPETAHHVQTKFSLGTIDVSPSANTTIGIVATDLILTKSECKRIATAAHDGYARALWPAHTPMDGDLLFVISTGKRKMQNPMIDLLELGAYAAQTVSRAIARGVYNAKEYPGDTVPTWQSRYGSREC</sequence>
<dbReference type="Gene3D" id="3.60.70.12">
    <property type="entry name" value="L-amino peptidase D-ALA esterase/amidase"/>
    <property type="match status" value="1"/>
</dbReference>
<dbReference type="Proteomes" id="UP000637980">
    <property type="component" value="Unassembled WGS sequence"/>
</dbReference>
<evidence type="ECO:0000313" key="2">
    <source>
        <dbReference type="EMBL" id="GHB32672.1"/>
    </source>
</evidence>
<protein>
    <submittedName>
        <fullName evidence="2">Peptidase T4</fullName>
    </submittedName>
</protein>
<proteinExistence type="inferred from homology"/>
<organism evidence="2 3">
    <name type="scientific">Pseudovibrio japonicus</name>
    <dbReference type="NCBI Taxonomy" id="366534"/>
    <lineage>
        <taxon>Bacteria</taxon>
        <taxon>Pseudomonadati</taxon>
        <taxon>Pseudomonadota</taxon>
        <taxon>Alphaproteobacteria</taxon>
        <taxon>Hyphomicrobiales</taxon>
        <taxon>Stappiaceae</taxon>
        <taxon>Pseudovibrio</taxon>
    </lineage>
</organism>
<evidence type="ECO:0000313" key="3">
    <source>
        <dbReference type="Proteomes" id="UP000637980"/>
    </source>
</evidence>
<name>A0ABQ3ED86_9HYPH</name>
<dbReference type="RefSeq" id="WP_189436802.1">
    <property type="nucleotide sequence ID" value="NZ_BMXE01000003.1"/>
</dbReference>
<dbReference type="Pfam" id="PF03576">
    <property type="entry name" value="Peptidase_S58"/>
    <property type="match status" value="1"/>
</dbReference>
<dbReference type="EMBL" id="BMXE01000003">
    <property type="protein sequence ID" value="GHB32672.1"/>
    <property type="molecule type" value="Genomic_DNA"/>
</dbReference>
<reference evidence="3" key="1">
    <citation type="journal article" date="2019" name="Int. J. Syst. Evol. Microbiol.">
        <title>The Global Catalogue of Microorganisms (GCM) 10K type strain sequencing project: providing services to taxonomists for standard genome sequencing and annotation.</title>
        <authorList>
            <consortium name="The Broad Institute Genomics Platform"/>
            <consortium name="The Broad Institute Genome Sequencing Center for Infectious Disease"/>
            <person name="Wu L."/>
            <person name="Ma J."/>
        </authorList>
    </citation>
    <scope>NUCLEOTIDE SEQUENCE [LARGE SCALE GENOMIC DNA]</scope>
    <source>
        <strain evidence="3">KCTC 12861</strain>
    </source>
</reference>